<dbReference type="SUPFAM" id="SSF56281">
    <property type="entry name" value="Metallo-hydrolase/oxidoreductase"/>
    <property type="match status" value="1"/>
</dbReference>
<evidence type="ECO:0000259" key="2">
    <source>
        <dbReference type="Pfam" id="PF12706"/>
    </source>
</evidence>
<organism evidence="3 4">
    <name type="scientific">Candidatus Desulfovibrio intestinipullorum</name>
    <dbReference type="NCBI Taxonomy" id="2838536"/>
    <lineage>
        <taxon>Bacteria</taxon>
        <taxon>Pseudomonadati</taxon>
        <taxon>Thermodesulfobacteriota</taxon>
        <taxon>Desulfovibrionia</taxon>
        <taxon>Desulfovibrionales</taxon>
        <taxon>Desulfovibrionaceae</taxon>
        <taxon>Desulfovibrio</taxon>
    </lineage>
</organism>
<evidence type="ECO:0000313" key="3">
    <source>
        <dbReference type="EMBL" id="HIW00273.1"/>
    </source>
</evidence>
<dbReference type="InterPro" id="IPR001279">
    <property type="entry name" value="Metallo-B-lactamas"/>
</dbReference>
<dbReference type="PANTHER" id="PTHR43546:SF9">
    <property type="entry name" value="L-ASCORBATE-6-PHOSPHATE LACTONASE ULAG-RELATED"/>
    <property type="match status" value="1"/>
</dbReference>
<dbReference type="Gene3D" id="3.60.15.10">
    <property type="entry name" value="Ribonuclease Z/Hydroxyacylglutathione hydrolase-like"/>
    <property type="match status" value="1"/>
</dbReference>
<dbReference type="AlphaFoldDB" id="A0A9D1TP37"/>
<dbReference type="EMBL" id="DXHV01000040">
    <property type="protein sequence ID" value="HIW00273.1"/>
    <property type="molecule type" value="Genomic_DNA"/>
</dbReference>
<dbReference type="Pfam" id="PF12706">
    <property type="entry name" value="Lactamase_B_2"/>
    <property type="match status" value="1"/>
</dbReference>
<dbReference type="Proteomes" id="UP000886752">
    <property type="component" value="Unassembled WGS sequence"/>
</dbReference>
<reference evidence="3" key="1">
    <citation type="journal article" date="2021" name="PeerJ">
        <title>Extensive microbial diversity within the chicken gut microbiome revealed by metagenomics and culture.</title>
        <authorList>
            <person name="Gilroy R."/>
            <person name="Ravi A."/>
            <person name="Getino M."/>
            <person name="Pursley I."/>
            <person name="Horton D.L."/>
            <person name="Alikhan N.F."/>
            <person name="Baker D."/>
            <person name="Gharbi K."/>
            <person name="Hall N."/>
            <person name="Watson M."/>
            <person name="Adriaenssens E.M."/>
            <person name="Foster-Nyarko E."/>
            <person name="Jarju S."/>
            <person name="Secka A."/>
            <person name="Antonio M."/>
            <person name="Oren A."/>
            <person name="Chaudhuri R.R."/>
            <person name="La Ragione R."/>
            <person name="Hildebrand F."/>
            <person name="Pallen M.J."/>
        </authorList>
    </citation>
    <scope>NUCLEOTIDE SEQUENCE</scope>
    <source>
        <strain evidence="3">ChiHecec2B26-446</strain>
    </source>
</reference>
<dbReference type="GO" id="GO:0016787">
    <property type="term" value="F:hydrolase activity"/>
    <property type="evidence" value="ECO:0007669"/>
    <property type="project" value="UniProtKB-KW"/>
</dbReference>
<gene>
    <name evidence="3" type="ORF">H9894_03695</name>
</gene>
<sequence>MRIEQIRNATLRVTFAGTTFLIDPWLAGKGSMGCFADTPFQVCHPEQKTIPMPIHDLPMTREEVLKGVDACIITHVHPDHIDMAQDGTVGAYLPKDMPCLVQSSEDAEVLARSGFARVDVLGSSSSFAGIALTRTPGCHGTIVPCGPSCGVLFSHPEEKTLYVAGDTIWYEGVADTLQRFAPDVIVLNACAAELVGFGRLIMDDQDVAMVRKACPEAEIVISHMDNVAHASITRADMKERLNRLGLHEKMHMPEDGEVCTF</sequence>
<accession>A0A9D1TP37</accession>
<dbReference type="PANTHER" id="PTHR43546">
    <property type="entry name" value="UPF0173 METAL-DEPENDENT HYDROLASE MJ1163-RELATED"/>
    <property type="match status" value="1"/>
</dbReference>
<dbReference type="InterPro" id="IPR036866">
    <property type="entry name" value="RibonucZ/Hydroxyglut_hydro"/>
</dbReference>
<keyword evidence="1" id="KW-0378">Hydrolase</keyword>
<comment type="caution">
    <text evidence="3">The sequence shown here is derived from an EMBL/GenBank/DDBJ whole genome shotgun (WGS) entry which is preliminary data.</text>
</comment>
<evidence type="ECO:0000256" key="1">
    <source>
        <dbReference type="ARBA" id="ARBA00022801"/>
    </source>
</evidence>
<reference evidence="3" key="2">
    <citation type="submission" date="2021-04" db="EMBL/GenBank/DDBJ databases">
        <authorList>
            <person name="Gilroy R."/>
        </authorList>
    </citation>
    <scope>NUCLEOTIDE SEQUENCE</scope>
    <source>
        <strain evidence="3">ChiHecec2B26-446</strain>
    </source>
</reference>
<evidence type="ECO:0000313" key="4">
    <source>
        <dbReference type="Proteomes" id="UP000886752"/>
    </source>
</evidence>
<feature type="domain" description="Metallo-beta-lactamase" evidence="2">
    <location>
        <begin position="20"/>
        <end position="193"/>
    </location>
</feature>
<protein>
    <submittedName>
        <fullName evidence="3">MBL fold metallo-hydrolase</fullName>
    </submittedName>
</protein>
<name>A0A9D1TP37_9BACT</name>
<proteinExistence type="predicted"/>
<dbReference type="InterPro" id="IPR050114">
    <property type="entry name" value="UPF0173_UPF0282_UlaG_hydrolase"/>
</dbReference>